<dbReference type="PROSITE" id="PS00395">
    <property type="entry name" value="ALANINE_RACEMASE"/>
    <property type="match status" value="1"/>
</dbReference>
<feature type="modified residue" description="N6-(pyridoxal phosphate)lysine" evidence="4 5">
    <location>
        <position position="36"/>
    </location>
</feature>
<sequence>MEFPTWVEVDLDRFRRNLGAIRAAVGGGRGILLVVKADAYGHGAVEIARHAVESGVTMLGVATLHEGIELRASGITAPVVILSPALLSEIDEIIEHRLTPCVGSLEFADLLSRRGTAHQVLTRFHVEVDTGMGRTGVGDEDAVAFIERVVGMPHLVLEGVFTHFPHADSGRTDVTEAQLRRFSEILHALALRKIEVPLRHAANSAGMLSVGDSMLDMVRPGILAYGFYPSAEVPRTIPVEGIMSFKTRIVELRDVPPGRYISYGRTYQTSRWTRVGVLPVGYGHGYPWHLSNRGQVLIRGKRAPIVGRVTMDLTMVDATEIEEAALGDEVVLWGQQGRARIGLDEVAAWAQTIPYDLLCSMGKRVVRVFLQEGQPSKVLTLIGERQEIEVAEHGSAGAAGKRRRRKVQYRTRAGSSG</sequence>
<evidence type="ECO:0000313" key="10">
    <source>
        <dbReference type="Proteomes" id="UP000317691"/>
    </source>
</evidence>
<evidence type="ECO:0000256" key="4">
    <source>
        <dbReference type="HAMAP-Rule" id="MF_01201"/>
    </source>
</evidence>
<dbReference type="HAMAP" id="MF_01201">
    <property type="entry name" value="Ala_racemase"/>
    <property type="match status" value="1"/>
</dbReference>
<feature type="binding site" evidence="4 6">
    <location>
        <position position="134"/>
    </location>
    <ligand>
        <name>substrate</name>
    </ligand>
</feature>
<dbReference type="SMART" id="SM01005">
    <property type="entry name" value="Ala_racemase_C"/>
    <property type="match status" value="1"/>
</dbReference>
<evidence type="ECO:0000256" key="6">
    <source>
        <dbReference type="PIRSR" id="PIRSR600821-52"/>
    </source>
</evidence>
<feature type="active site" description="Proton acceptor; specific for D-alanine" evidence="4">
    <location>
        <position position="36"/>
    </location>
</feature>
<evidence type="ECO:0000256" key="1">
    <source>
        <dbReference type="ARBA" id="ARBA00001933"/>
    </source>
</evidence>
<reference evidence="9 10" key="1">
    <citation type="journal article" date="2019" name="Nat. Microbiol.">
        <title>Mediterranean grassland soil C-N compound turnover is dependent on rainfall and depth, and is mediated by genomically divergent microorganisms.</title>
        <authorList>
            <person name="Diamond S."/>
            <person name="Andeer P.F."/>
            <person name="Li Z."/>
            <person name="Crits-Christoph A."/>
            <person name="Burstein D."/>
            <person name="Anantharaman K."/>
            <person name="Lane K.R."/>
            <person name="Thomas B.C."/>
            <person name="Pan C."/>
            <person name="Northen T.R."/>
            <person name="Banfield J.F."/>
        </authorList>
    </citation>
    <scope>NUCLEOTIDE SEQUENCE [LARGE SCALE GENOMIC DNA]</scope>
    <source>
        <strain evidence="9">WS_9</strain>
    </source>
</reference>
<comment type="function">
    <text evidence="4">Catalyzes the interconversion of L-alanine and D-alanine. May also act on other amino acids.</text>
</comment>
<evidence type="ECO:0000313" key="9">
    <source>
        <dbReference type="EMBL" id="TMQ62655.1"/>
    </source>
</evidence>
<evidence type="ECO:0000259" key="8">
    <source>
        <dbReference type="SMART" id="SM01005"/>
    </source>
</evidence>
<evidence type="ECO:0000256" key="2">
    <source>
        <dbReference type="ARBA" id="ARBA00022898"/>
    </source>
</evidence>
<feature type="region of interest" description="Disordered" evidence="7">
    <location>
        <begin position="393"/>
        <end position="417"/>
    </location>
</feature>
<comment type="pathway">
    <text evidence="4">Amino-acid biosynthesis; D-alanine biosynthesis; D-alanine from L-alanine: step 1/1.</text>
</comment>
<dbReference type="PRINTS" id="PR00992">
    <property type="entry name" value="ALARACEMASE"/>
</dbReference>
<feature type="domain" description="Alanine racemase C-terminal" evidence="8">
    <location>
        <begin position="242"/>
        <end position="370"/>
    </location>
</feature>
<dbReference type="SUPFAM" id="SSF51419">
    <property type="entry name" value="PLP-binding barrel"/>
    <property type="match status" value="1"/>
</dbReference>
<dbReference type="InterPro" id="IPR001608">
    <property type="entry name" value="Ala_racemase_N"/>
</dbReference>
<name>A0A538TG91_UNCEI</name>
<dbReference type="GO" id="GO:0005829">
    <property type="term" value="C:cytosol"/>
    <property type="evidence" value="ECO:0007669"/>
    <property type="project" value="TreeGrafter"/>
</dbReference>
<gene>
    <name evidence="9" type="primary">alr</name>
    <name evidence="9" type="ORF">E6K79_11930</name>
</gene>
<dbReference type="Gene3D" id="3.20.20.10">
    <property type="entry name" value="Alanine racemase"/>
    <property type="match status" value="1"/>
</dbReference>
<proteinExistence type="inferred from homology"/>
<comment type="similarity">
    <text evidence="4">Belongs to the alanine racemase family.</text>
</comment>
<dbReference type="InterPro" id="IPR020622">
    <property type="entry name" value="Ala_racemase_pyridoxalP-BS"/>
</dbReference>
<dbReference type="GO" id="GO:0030170">
    <property type="term" value="F:pyridoxal phosphate binding"/>
    <property type="evidence" value="ECO:0007669"/>
    <property type="project" value="UniProtKB-UniRule"/>
</dbReference>
<dbReference type="CDD" id="cd00430">
    <property type="entry name" value="PLPDE_III_AR"/>
    <property type="match status" value="1"/>
</dbReference>
<dbReference type="EMBL" id="VBOZ01000037">
    <property type="protein sequence ID" value="TMQ62655.1"/>
    <property type="molecule type" value="Genomic_DNA"/>
</dbReference>
<comment type="caution">
    <text evidence="9">The sequence shown here is derived from an EMBL/GenBank/DDBJ whole genome shotgun (WGS) entry which is preliminary data.</text>
</comment>
<dbReference type="FunFam" id="3.20.20.10:FF:000002">
    <property type="entry name" value="Alanine racemase"/>
    <property type="match status" value="1"/>
</dbReference>
<comment type="cofactor">
    <cofactor evidence="1 4 5">
        <name>pyridoxal 5'-phosphate</name>
        <dbReference type="ChEBI" id="CHEBI:597326"/>
    </cofactor>
</comment>
<dbReference type="Gene3D" id="2.40.37.10">
    <property type="entry name" value="Lyase, Ornithine Decarboxylase, Chain A, domain 1"/>
    <property type="match status" value="1"/>
</dbReference>
<feature type="binding site" evidence="4 6">
    <location>
        <position position="311"/>
    </location>
    <ligand>
        <name>substrate</name>
    </ligand>
</feature>
<dbReference type="InterPro" id="IPR009006">
    <property type="entry name" value="Ala_racemase/Decarboxylase_C"/>
</dbReference>
<dbReference type="EC" id="5.1.1.1" evidence="4"/>
<dbReference type="Pfam" id="PF01168">
    <property type="entry name" value="Ala_racemase_N"/>
    <property type="match status" value="1"/>
</dbReference>
<accession>A0A538TG91</accession>
<dbReference type="Proteomes" id="UP000317691">
    <property type="component" value="Unassembled WGS sequence"/>
</dbReference>
<dbReference type="NCBIfam" id="TIGR00492">
    <property type="entry name" value="alr"/>
    <property type="match status" value="1"/>
</dbReference>
<keyword evidence="3 4" id="KW-0413">Isomerase</keyword>
<dbReference type="UniPathway" id="UPA00042">
    <property type="reaction ID" value="UER00497"/>
</dbReference>
<dbReference type="GO" id="GO:0030632">
    <property type="term" value="P:D-alanine biosynthetic process"/>
    <property type="evidence" value="ECO:0007669"/>
    <property type="project" value="UniProtKB-UniRule"/>
</dbReference>
<feature type="active site" description="Proton acceptor; specific for L-alanine" evidence="4">
    <location>
        <position position="263"/>
    </location>
</feature>
<dbReference type="InterPro" id="IPR011079">
    <property type="entry name" value="Ala_racemase_C"/>
</dbReference>
<evidence type="ECO:0000256" key="3">
    <source>
        <dbReference type="ARBA" id="ARBA00023235"/>
    </source>
</evidence>
<feature type="compositionally biased region" description="Basic residues" evidence="7">
    <location>
        <begin position="400"/>
        <end position="409"/>
    </location>
</feature>
<dbReference type="PANTHER" id="PTHR30511:SF0">
    <property type="entry name" value="ALANINE RACEMASE, CATABOLIC-RELATED"/>
    <property type="match status" value="1"/>
</dbReference>
<comment type="catalytic activity">
    <reaction evidence="4">
        <text>L-alanine = D-alanine</text>
        <dbReference type="Rhea" id="RHEA:20249"/>
        <dbReference type="ChEBI" id="CHEBI:57416"/>
        <dbReference type="ChEBI" id="CHEBI:57972"/>
        <dbReference type="EC" id="5.1.1.1"/>
    </reaction>
</comment>
<evidence type="ECO:0000256" key="5">
    <source>
        <dbReference type="PIRSR" id="PIRSR600821-50"/>
    </source>
</evidence>
<dbReference type="GO" id="GO:0008784">
    <property type="term" value="F:alanine racemase activity"/>
    <property type="evidence" value="ECO:0007669"/>
    <property type="project" value="UniProtKB-UniRule"/>
</dbReference>
<dbReference type="InterPro" id="IPR029066">
    <property type="entry name" value="PLP-binding_barrel"/>
</dbReference>
<dbReference type="AlphaFoldDB" id="A0A538TG91"/>
<protein>
    <recommendedName>
        <fullName evidence="4">Alanine racemase</fullName>
        <ecNumber evidence="4">5.1.1.1</ecNumber>
    </recommendedName>
</protein>
<dbReference type="Pfam" id="PF00842">
    <property type="entry name" value="Ala_racemase_C"/>
    <property type="match status" value="1"/>
</dbReference>
<dbReference type="SUPFAM" id="SSF50621">
    <property type="entry name" value="Alanine racemase C-terminal domain-like"/>
    <property type="match status" value="1"/>
</dbReference>
<dbReference type="InterPro" id="IPR000821">
    <property type="entry name" value="Ala_racemase"/>
</dbReference>
<evidence type="ECO:0000256" key="7">
    <source>
        <dbReference type="SAM" id="MobiDB-lite"/>
    </source>
</evidence>
<organism evidence="9 10">
    <name type="scientific">Eiseniibacteriota bacterium</name>
    <dbReference type="NCBI Taxonomy" id="2212470"/>
    <lineage>
        <taxon>Bacteria</taxon>
        <taxon>Candidatus Eiseniibacteriota</taxon>
    </lineage>
</organism>
<dbReference type="PANTHER" id="PTHR30511">
    <property type="entry name" value="ALANINE RACEMASE"/>
    <property type="match status" value="1"/>
</dbReference>
<keyword evidence="2 4" id="KW-0663">Pyridoxal phosphate</keyword>